<keyword evidence="4 9" id="KW-0547">Nucleotide-binding</keyword>
<sequence length="506" mass="54758">MANYILSFDQGTTSSRAIVFNQQGSIVSLAQKEFTQIYPNPGWVEHDANEIWSTQLGVAAEAISKAGLKAEDIAAIGITNQRETTVVWDRRTGAAVCNAIVWQDRRTAAYCDSLNEQGLEEMIREKTGLVIDAYFSATKVKWILETVPNAREDAEAGHLAFGTVDSWLIWNLTGGKVHVTDVTNASRTLLFNIHTLTWDQDLLALFDIPASMLPTVASSSEVVGETSSSLFATRIPIAGIAGDQQAALFGQMCTKPGMVKNTYGTGCFMLMNIGEKPILSKHKLVTTVAWKIKDQVHYALEGSIFIAGAVVQWLRDGLGVISSSAEVEELAKKVSGSDGVYLVPAFAGLGAPHWDQHARGTIVGMTRGTTSAHIAHAALESICYQTMEVLKAMEADAEIAIKELRVDGGATENSLLMQLQADILNARVVKPAITEVTAIGAAYLAGLAVGFWDSLEDIQEQWQVKDSFDANPGTETKHLIQGWHRAVRAAKAWAQDTPVETVSPLT</sequence>
<dbReference type="Proteomes" id="UP000563094">
    <property type="component" value="Unassembled WGS sequence"/>
</dbReference>
<feature type="binding site" evidence="9">
    <location>
        <position position="14"/>
    </location>
    <ligand>
        <name>ATP</name>
        <dbReference type="ChEBI" id="CHEBI:30616"/>
    </ligand>
</feature>
<dbReference type="GO" id="GO:0006072">
    <property type="term" value="P:glycerol-3-phosphate metabolic process"/>
    <property type="evidence" value="ECO:0007669"/>
    <property type="project" value="InterPro"/>
</dbReference>
<evidence type="ECO:0000256" key="4">
    <source>
        <dbReference type="ARBA" id="ARBA00022741"/>
    </source>
</evidence>
<feature type="binding site" evidence="9">
    <location>
        <position position="12"/>
    </location>
    <ligand>
        <name>sn-glycerol 3-phosphate</name>
        <dbReference type="ChEBI" id="CHEBI:57597"/>
    </ligand>
</feature>
<dbReference type="EMBL" id="JACJIQ010000004">
    <property type="protein sequence ID" value="MBA9076662.1"/>
    <property type="molecule type" value="Genomic_DNA"/>
</dbReference>
<gene>
    <name evidence="9" type="primary">glpK</name>
    <name evidence="13" type="ORF">FHS90_001368</name>
</gene>
<dbReference type="PROSITE" id="PS00445">
    <property type="entry name" value="FGGY_KINASES_2"/>
    <property type="match status" value="1"/>
</dbReference>
<dbReference type="HAMAP" id="MF_00186">
    <property type="entry name" value="Glycerol_kin"/>
    <property type="match status" value="1"/>
</dbReference>
<comment type="pathway">
    <text evidence="1 9">Polyol metabolism; glycerol degradation via glycerol kinase pathway; sn-glycerol 3-phosphate from glycerol: step 1/1.</text>
</comment>
<evidence type="ECO:0000256" key="10">
    <source>
        <dbReference type="RuleBase" id="RU003733"/>
    </source>
</evidence>
<evidence type="ECO:0000256" key="1">
    <source>
        <dbReference type="ARBA" id="ARBA00005190"/>
    </source>
</evidence>
<evidence type="ECO:0000313" key="14">
    <source>
        <dbReference type="Proteomes" id="UP000563094"/>
    </source>
</evidence>
<keyword evidence="7 9" id="KW-0067">ATP-binding</keyword>
<dbReference type="PANTHER" id="PTHR10196:SF69">
    <property type="entry name" value="GLYCEROL KINASE"/>
    <property type="match status" value="1"/>
</dbReference>
<feature type="binding site" evidence="9">
    <location>
        <position position="82"/>
    </location>
    <ligand>
        <name>glycerol</name>
        <dbReference type="ChEBI" id="CHEBI:17754"/>
    </ligand>
</feature>
<dbReference type="FunFam" id="3.30.420.40:FF:000007">
    <property type="entry name" value="Glycerol kinase"/>
    <property type="match status" value="1"/>
</dbReference>
<dbReference type="GO" id="GO:0019563">
    <property type="term" value="P:glycerol catabolic process"/>
    <property type="evidence" value="ECO:0007669"/>
    <property type="project" value="UniProtKB-UniRule"/>
</dbReference>
<dbReference type="FunFam" id="3.30.420.40:FF:000008">
    <property type="entry name" value="Glycerol kinase"/>
    <property type="match status" value="1"/>
</dbReference>
<dbReference type="InterPro" id="IPR018483">
    <property type="entry name" value="Carb_kinase_FGGY_CS"/>
</dbReference>
<feature type="domain" description="Carbohydrate kinase FGGY C-terminal" evidence="12">
    <location>
        <begin position="260"/>
        <end position="448"/>
    </location>
</feature>
<evidence type="ECO:0000256" key="3">
    <source>
        <dbReference type="ARBA" id="ARBA00022679"/>
    </source>
</evidence>
<feature type="binding site" evidence="9">
    <location>
        <position position="82"/>
    </location>
    <ligand>
        <name>sn-glycerol 3-phosphate</name>
        <dbReference type="ChEBI" id="CHEBI:57597"/>
    </ligand>
</feature>
<dbReference type="NCBIfam" id="TIGR01311">
    <property type="entry name" value="glycerol_kin"/>
    <property type="match status" value="1"/>
</dbReference>
<dbReference type="RefSeq" id="WP_066831861.1">
    <property type="nucleotide sequence ID" value="NZ_JACJIQ010000004.1"/>
</dbReference>
<comment type="caution">
    <text evidence="13">The sequence shown here is derived from an EMBL/GenBank/DDBJ whole genome shotgun (WGS) entry which is preliminary data.</text>
</comment>
<evidence type="ECO:0000259" key="12">
    <source>
        <dbReference type="Pfam" id="PF02782"/>
    </source>
</evidence>
<feature type="binding site" evidence="9">
    <location>
        <position position="308"/>
    </location>
    <ligand>
        <name>ADP</name>
        <dbReference type="ChEBI" id="CHEBI:456216"/>
    </ligand>
</feature>
<dbReference type="Pfam" id="PF00370">
    <property type="entry name" value="FGGY_N"/>
    <property type="match status" value="1"/>
</dbReference>
<feature type="binding site" evidence="9">
    <location>
        <position position="265"/>
    </location>
    <ligand>
        <name>ATP</name>
        <dbReference type="ChEBI" id="CHEBI:30616"/>
    </ligand>
</feature>
<dbReference type="AlphaFoldDB" id="A0A839GCL7"/>
<feature type="binding site" evidence="9">
    <location>
        <position position="243"/>
    </location>
    <ligand>
        <name>sn-glycerol 3-phosphate</name>
        <dbReference type="ChEBI" id="CHEBI:57597"/>
    </ligand>
</feature>
<dbReference type="InterPro" id="IPR018484">
    <property type="entry name" value="FGGY_N"/>
</dbReference>
<reference evidence="13 14" key="1">
    <citation type="submission" date="2020-08" db="EMBL/GenBank/DDBJ databases">
        <title>Genomic Encyclopedia of Type Strains, Phase IV (KMG-IV): sequencing the most valuable type-strain genomes for metagenomic binning, comparative biology and taxonomic classification.</title>
        <authorList>
            <person name="Goeker M."/>
        </authorList>
    </citation>
    <scope>NUCLEOTIDE SEQUENCE [LARGE SCALE GENOMIC DNA]</scope>
    <source>
        <strain evidence="13 14">DSM 29854</strain>
    </source>
</reference>
<organism evidence="13 14">
    <name type="scientific">Rufibacter quisquiliarum</name>
    <dbReference type="NCBI Taxonomy" id="1549639"/>
    <lineage>
        <taxon>Bacteria</taxon>
        <taxon>Pseudomonadati</taxon>
        <taxon>Bacteroidota</taxon>
        <taxon>Cytophagia</taxon>
        <taxon>Cytophagales</taxon>
        <taxon>Hymenobacteraceae</taxon>
        <taxon>Rufibacter</taxon>
    </lineage>
</organism>
<accession>A0A839GCL7</accession>
<feature type="domain" description="Carbohydrate kinase FGGY N-terminal" evidence="11">
    <location>
        <begin position="4"/>
        <end position="250"/>
    </location>
</feature>
<feature type="binding site" evidence="9">
    <location>
        <position position="243"/>
    </location>
    <ligand>
        <name>glycerol</name>
        <dbReference type="ChEBI" id="CHEBI:17754"/>
    </ligand>
</feature>
<feature type="binding site" evidence="9">
    <location>
        <position position="83"/>
    </location>
    <ligand>
        <name>glycerol</name>
        <dbReference type="ChEBI" id="CHEBI:17754"/>
    </ligand>
</feature>
<keyword evidence="3 9" id="KW-0808">Transferase</keyword>
<dbReference type="GO" id="GO:0005829">
    <property type="term" value="C:cytosol"/>
    <property type="evidence" value="ECO:0007669"/>
    <property type="project" value="TreeGrafter"/>
</dbReference>
<evidence type="ECO:0000256" key="2">
    <source>
        <dbReference type="ARBA" id="ARBA00009156"/>
    </source>
</evidence>
<evidence type="ECO:0000256" key="8">
    <source>
        <dbReference type="ARBA" id="ARBA00052101"/>
    </source>
</evidence>
<comment type="function">
    <text evidence="9">Key enzyme in the regulation of glycerol uptake and metabolism. Catalyzes the phosphorylation of glycerol to yield sn-glycerol 3-phosphate.</text>
</comment>
<proteinExistence type="inferred from homology"/>
<dbReference type="PIRSF" id="PIRSF000538">
    <property type="entry name" value="GlpK"/>
    <property type="match status" value="1"/>
</dbReference>
<feature type="binding site" evidence="9">
    <location>
        <position position="13"/>
    </location>
    <ligand>
        <name>ATP</name>
        <dbReference type="ChEBI" id="CHEBI:30616"/>
    </ligand>
</feature>
<feature type="binding site" evidence="9">
    <location>
        <position position="265"/>
    </location>
    <ligand>
        <name>ADP</name>
        <dbReference type="ChEBI" id="CHEBI:456216"/>
    </ligand>
</feature>
<dbReference type="InterPro" id="IPR000577">
    <property type="entry name" value="Carb_kinase_FGGY"/>
</dbReference>
<feature type="binding site" evidence="9">
    <location>
        <position position="83"/>
    </location>
    <ligand>
        <name>sn-glycerol 3-phosphate</name>
        <dbReference type="ChEBI" id="CHEBI:57597"/>
    </ligand>
</feature>
<evidence type="ECO:0000313" key="13">
    <source>
        <dbReference type="EMBL" id="MBA9076662.1"/>
    </source>
</evidence>
<feature type="binding site" evidence="9">
    <location>
        <position position="16"/>
    </location>
    <ligand>
        <name>ADP</name>
        <dbReference type="ChEBI" id="CHEBI:456216"/>
    </ligand>
</feature>
<keyword evidence="14" id="KW-1185">Reference proteome</keyword>
<dbReference type="InterPro" id="IPR005999">
    <property type="entry name" value="Glycerol_kin"/>
</dbReference>
<dbReference type="InterPro" id="IPR043129">
    <property type="entry name" value="ATPase_NBD"/>
</dbReference>
<evidence type="ECO:0000256" key="7">
    <source>
        <dbReference type="ARBA" id="ARBA00022840"/>
    </source>
</evidence>
<keyword evidence="6 9" id="KW-0319">Glycerol metabolism</keyword>
<dbReference type="GO" id="GO:0005524">
    <property type="term" value="F:ATP binding"/>
    <property type="evidence" value="ECO:0007669"/>
    <property type="project" value="UniProtKB-UniRule"/>
</dbReference>
<feature type="binding site" evidence="9">
    <location>
        <position position="409"/>
    </location>
    <ligand>
        <name>ADP</name>
        <dbReference type="ChEBI" id="CHEBI:456216"/>
    </ligand>
</feature>
<feature type="binding site" evidence="9">
    <location>
        <position position="409"/>
    </location>
    <ligand>
        <name>ATP</name>
        <dbReference type="ChEBI" id="CHEBI:30616"/>
    </ligand>
</feature>
<comment type="catalytic activity">
    <reaction evidence="8 9">
        <text>glycerol + ATP = sn-glycerol 3-phosphate + ADP + H(+)</text>
        <dbReference type="Rhea" id="RHEA:21644"/>
        <dbReference type="ChEBI" id="CHEBI:15378"/>
        <dbReference type="ChEBI" id="CHEBI:17754"/>
        <dbReference type="ChEBI" id="CHEBI:30616"/>
        <dbReference type="ChEBI" id="CHEBI:57597"/>
        <dbReference type="ChEBI" id="CHEBI:456216"/>
        <dbReference type="EC" id="2.7.1.30"/>
    </reaction>
</comment>
<dbReference type="Gene3D" id="3.30.420.40">
    <property type="match status" value="2"/>
</dbReference>
<dbReference type="Pfam" id="PF02782">
    <property type="entry name" value="FGGY_C"/>
    <property type="match status" value="1"/>
</dbReference>
<feature type="binding site" evidence="9">
    <location>
        <position position="134"/>
    </location>
    <ligand>
        <name>sn-glycerol 3-phosphate</name>
        <dbReference type="ChEBI" id="CHEBI:57597"/>
    </ligand>
</feature>
<evidence type="ECO:0000256" key="6">
    <source>
        <dbReference type="ARBA" id="ARBA00022798"/>
    </source>
</evidence>
<dbReference type="InterPro" id="IPR018485">
    <property type="entry name" value="FGGY_C"/>
</dbReference>
<evidence type="ECO:0000256" key="9">
    <source>
        <dbReference type="HAMAP-Rule" id="MF_00186"/>
    </source>
</evidence>
<feature type="binding site" evidence="9">
    <location>
        <position position="12"/>
    </location>
    <ligand>
        <name>ADP</name>
        <dbReference type="ChEBI" id="CHEBI:456216"/>
    </ligand>
</feature>
<dbReference type="PANTHER" id="PTHR10196">
    <property type="entry name" value="SUGAR KINASE"/>
    <property type="match status" value="1"/>
</dbReference>
<feature type="binding site" evidence="9">
    <location>
        <position position="308"/>
    </location>
    <ligand>
        <name>ATP</name>
        <dbReference type="ChEBI" id="CHEBI:30616"/>
    </ligand>
</feature>
<dbReference type="NCBIfam" id="NF000756">
    <property type="entry name" value="PRK00047.1"/>
    <property type="match status" value="1"/>
</dbReference>
<evidence type="ECO:0000256" key="5">
    <source>
        <dbReference type="ARBA" id="ARBA00022777"/>
    </source>
</evidence>
<feature type="binding site" evidence="9">
    <location>
        <position position="12"/>
    </location>
    <ligand>
        <name>ATP</name>
        <dbReference type="ChEBI" id="CHEBI:30616"/>
    </ligand>
</feature>
<dbReference type="EC" id="2.7.1.30" evidence="9"/>
<protein>
    <recommendedName>
        <fullName evidence="9">Glycerol kinase</fullName>
        <ecNumber evidence="9">2.7.1.30</ecNumber>
    </recommendedName>
    <alternativeName>
        <fullName evidence="9">ATP:glycerol 3-phosphotransferase</fullName>
    </alternativeName>
    <alternativeName>
        <fullName evidence="9">Glycerokinase</fullName>
        <shortName evidence="9">GK</shortName>
    </alternativeName>
</protein>
<dbReference type="UniPathway" id="UPA00618">
    <property type="reaction ID" value="UER00672"/>
</dbReference>
<feature type="binding site" evidence="9">
    <location>
        <position position="413"/>
    </location>
    <ligand>
        <name>ADP</name>
        <dbReference type="ChEBI" id="CHEBI:456216"/>
    </ligand>
</feature>
<name>A0A839GCL7_9BACT</name>
<dbReference type="CDD" id="cd07786">
    <property type="entry name" value="FGGY_EcGK_like"/>
    <property type="match status" value="1"/>
</dbReference>
<evidence type="ECO:0000259" key="11">
    <source>
        <dbReference type="Pfam" id="PF00370"/>
    </source>
</evidence>
<dbReference type="SUPFAM" id="SSF53067">
    <property type="entry name" value="Actin-like ATPase domain"/>
    <property type="match status" value="2"/>
</dbReference>
<comment type="similarity">
    <text evidence="2 9 10">Belongs to the FGGY kinase family.</text>
</comment>
<dbReference type="GO" id="GO:0004370">
    <property type="term" value="F:glycerol kinase activity"/>
    <property type="evidence" value="ECO:0007669"/>
    <property type="project" value="UniProtKB-UniRule"/>
</dbReference>
<feature type="binding site" evidence="9">
    <location>
        <position position="134"/>
    </location>
    <ligand>
        <name>glycerol</name>
        <dbReference type="ChEBI" id="CHEBI:17754"/>
    </ligand>
</feature>
<feature type="binding site" evidence="9">
    <location>
        <position position="244"/>
    </location>
    <ligand>
        <name>glycerol</name>
        <dbReference type="ChEBI" id="CHEBI:17754"/>
    </ligand>
</feature>
<feature type="binding site" evidence="9">
    <location>
        <position position="312"/>
    </location>
    <ligand>
        <name>ATP</name>
        <dbReference type="ChEBI" id="CHEBI:30616"/>
    </ligand>
</feature>
<keyword evidence="5 9" id="KW-0418">Kinase</keyword>
<comment type="activity regulation">
    <text evidence="9">Inhibited by fructose 1,6-bisphosphate (FBP).</text>
</comment>